<reference evidence="1" key="1">
    <citation type="submission" date="2024-05" db="EMBL/GenBank/DDBJ databases">
        <title>Isolation and characterization of Sporomusa carbonis sp. nov., a carboxydotrophic hydrogenogen in the genus of Sporomusa isolated from a charcoal burning pile.</title>
        <authorList>
            <person name="Boeer T."/>
            <person name="Rosenbaum F."/>
            <person name="Eysell L."/>
            <person name="Mueller V."/>
            <person name="Daniel R."/>
            <person name="Poehlein A."/>
        </authorList>
    </citation>
    <scope>NUCLEOTIDE SEQUENCE [LARGE SCALE GENOMIC DNA]</scope>
    <source>
        <strain evidence="1">DSM 10669</strain>
    </source>
</reference>
<dbReference type="EMBL" id="CP155573">
    <property type="protein sequence ID" value="XFO67912.1"/>
    <property type="molecule type" value="Genomic_DNA"/>
</dbReference>
<evidence type="ECO:0000313" key="2">
    <source>
        <dbReference type="Proteomes" id="UP000216752"/>
    </source>
</evidence>
<protein>
    <recommendedName>
        <fullName evidence="3">Pentapeptide repeat protein</fullName>
    </recommendedName>
</protein>
<proteinExistence type="predicted"/>
<accession>A0ABZ3IQF2</accession>
<dbReference type="Proteomes" id="UP000216752">
    <property type="component" value="Chromosome"/>
</dbReference>
<dbReference type="InterPro" id="IPR001646">
    <property type="entry name" value="5peptide_repeat"/>
</dbReference>
<name>A0ABZ3IQF2_9FIRM</name>
<sequence length="138" mass="15151">MIKLMLTRYSMKFCILSSKLRRHLSGSICGSMSHTCLQGADFTGAKLAAVNFTDAAVEETKGTLAVRYRDDQGNQTPEPPDFMPLNYQATKGFDLVWLADDFICPNGMTVSANQAQGLSLQQMLISATAPTLQWVPQD</sequence>
<gene>
    <name evidence="1" type="ORF">SPSIL_041310</name>
</gene>
<dbReference type="RefSeq" id="WP_094603731.1">
    <property type="nucleotide sequence ID" value="NZ_CP155573.1"/>
</dbReference>
<evidence type="ECO:0008006" key="3">
    <source>
        <dbReference type="Google" id="ProtNLM"/>
    </source>
</evidence>
<keyword evidence="2" id="KW-1185">Reference proteome</keyword>
<organism evidence="1 2">
    <name type="scientific">Sporomusa silvacetica DSM 10669</name>
    <dbReference type="NCBI Taxonomy" id="1123289"/>
    <lineage>
        <taxon>Bacteria</taxon>
        <taxon>Bacillati</taxon>
        <taxon>Bacillota</taxon>
        <taxon>Negativicutes</taxon>
        <taxon>Selenomonadales</taxon>
        <taxon>Sporomusaceae</taxon>
        <taxon>Sporomusa</taxon>
    </lineage>
</organism>
<evidence type="ECO:0000313" key="1">
    <source>
        <dbReference type="EMBL" id="XFO67912.1"/>
    </source>
</evidence>
<dbReference type="Pfam" id="PF00805">
    <property type="entry name" value="Pentapeptide"/>
    <property type="match status" value="1"/>
</dbReference>